<dbReference type="PROSITE" id="PS00018">
    <property type="entry name" value="EF_HAND_1"/>
    <property type="match status" value="1"/>
</dbReference>
<dbReference type="RefSeq" id="XP_014156022.1">
    <property type="nucleotide sequence ID" value="XM_014300547.1"/>
</dbReference>
<dbReference type="SUPFAM" id="SSF47473">
    <property type="entry name" value="EF-hand"/>
    <property type="match status" value="1"/>
</dbReference>
<gene>
    <name evidence="4" type="ORF">SARC_05589</name>
</gene>
<evidence type="ECO:0000313" key="5">
    <source>
        <dbReference type="Proteomes" id="UP000054560"/>
    </source>
</evidence>
<protein>
    <recommendedName>
        <fullName evidence="3">EF-hand domain-containing protein</fullName>
    </recommendedName>
</protein>
<keyword evidence="5" id="KW-1185">Reference proteome</keyword>
<feature type="region of interest" description="Disordered" evidence="2">
    <location>
        <begin position="1"/>
        <end position="39"/>
    </location>
</feature>
<accession>A0A0L0FZ79</accession>
<feature type="domain" description="EF-hand" evidence="3">
    <location>
        <begin position="78"/>
        <end position="113"/>
    </location>
</feature>
<evidence type="ECO:0000259" key="3">
    <source>
        <dbReference type="PROSITE" id="PS50222"/>
    </source>
</evidence>
<evidence type="ECO:0000256" key="1">
    <source>
        <dbReference type="ARBA" id="ARBA00022837"/>
    </source>
</evidence>
<evidence type="ECO:0000313" key="4">
    <source>
        <dbReference type="EMBL" id="KNC82120.1"/>
    </source>
</evidence>
<dbReference type="GeneID" id="25906093"/>
<dbReference type="EMBL" id="KQ241958">
    <property type="protein sequence ID" value="KNC82120.1"/>
    <property type="molecule type" value="Genomic_DNA"/>
</dbReference>
<dbReference type="InterPro" id="IPR018247">
    <property type="entry name" value="EF_Hand_1_Ca_BS"/>
</dbReference>
<organism evidence="4 5">
    <name type="scientific">Sphaeroforma arctica JP610</name>
    <dbReference type="NCBI Taxonomy" id="667725"/>
    <lineage>
        <taxon>Eukaryota</taxon>
        <taxon>Ichthyosporea</taxon>
        <taxon>Ichthyophonida</taxon>
        <taxon>Sphaeroforma</taxon>
    </lineage>
</organism>
<evidence type="ECO:0000256" key="2">
    <source>
        <dbReference type="SAM" id="MobiDB-lite"/>
    </source>
</evidence>
<feature type="compositionally biased region" description="Basic and acidic residues" evidence="2">
    <location>
        <begin position="18"/>
        <end position="28"/>
    </location>
</feature>
<dbReference type="Gene3D" id="1.10.238.10">
    <property type="entry name" value="EF-hand"/>
    <property type="match status" value="1"/>
</dbReference>
<dbReference type="GO" id="GO:0005509">
    <property type="term" value="F:calcium ion binding"/>
    <property type="evidence" value="ECO:0007669"/>
    <property type="project" value="InterPro"/>
</dbReference>
<dbReference type="InterPro" id="IPR011992">
    <property type="entry name" value="EF-hand-dom_pair"/>
</dbReference>
<dbReference type="AlphaFoldDB" id="A0A0L0FZ79"/>
<sequence>MPINLEEEMKGKAPSADKSQEEEPKDPENQMFDDETLNGLGDTFAEAFEDQLDLGMTDEEQAFVDLLVDFDADFLTKRATEVLTEVFNRFDEDKDGFLSDKEMDAFAEVCNGEKFEDEDRDDIKNTFGSENGKFTLEGFHNLFMLQSCGRPLDTIRDLKALGYGPGLEKLSSE</sequence>
<dbReference type="eggNOG" id="ENOG502S8FY">
    <property type="taxonomic scope" value="Eukaryota"/>
</dbReference>
<keyword evidence="1" id="KW-0106">Calcium</keyword>
<dbReference type="STRING" id="667725.A0A0L0FZ79"/>
<dbReference type="OrthoDB" id="26525at2759"/>
<reference evidence="4 5" key="1">
    <citation type="submission" date="2011-02" db="EMBL/GenBank/DDBJ databases">
        <title>The Genome Sequence of Sphaeroforma arctica JP610.</title>
        <authorList>
            <consortium name="The Broad Institute Genome Sequencing Platform"/>
            <person name="Russ C."/>
            <person name="Cuomo C."/>
            <person name="Young S.K."/>
            <person name="Zeng Q."/>
            <person name="Gargeya S."/>
            <person name="Alvarado L."/>
            <person name="Berlin A."/>
            <person name="Chapman S.B."/>
            <person name="Chen Z."/>
            <person name="Freedman E."/>
            <person name="Gellesch M."/>
            <person name="Goldberg J."/>
            <person name="Griggs A."/>
            <person name="Gujja S."/>
            <person name="Heilman E."/>
            <person name="Heiman D."/>
            <person name="Howarth C."/>
            <person name="Mehta T."/>
            <person name="Neiman D."/>
            <person name="Pearson M."/>
            <person name="Roberts A."/>
            <person name="Saif S."/>
            <person name="Shea T."/>
            <person name="Shenoy N."/>
            <person name="Sisk P."/>
            <person name="Stolte C."/>
            <person name="Sykes S."/>
            <person name="White J."/>
            <person name="Yandava C."/>
            <person name="Burger G."/>
            <person name="Gray M.W."/>
            <person name="Holland P.W.H."/>
            <person name="King N."/>
            <person name="Lang F.B.F."/>
            <person name="Roger A.J."/>
            <person name="Ruiz-Trillo I."/>
            <person name="Haas B."/>
            <person name="Nusbaum C."/>
            <person name="Birren B."/>
        </authorList>
    </citation>
    <scope>NUCLEOTIDE SEQUENCE [LARGE SCALE GENOMIC DNA]</scope>
    <source>
        <strain evidence="4 5">JP610</strain>
    </source>
</reference>
<dbReference type="InterPro" id="IPR002048">
    <property type="entry name" value="EF_hand_dom"/>
</dbReference>
<dbReference type="Proteomes" id="UP000054560">
    <property type="component" value="Unassembled WGS sequence"/>
</dbReference>
<dbReference type="PROSITE" id="PS50222">
    <property type="entry name" value="EF_HAND_2"/>
    <property type="match status" value="1"/>
</dbReference>
<proteinExistence type="predicted"/>
<name>A0A0L0FZ79_9EUKA</name>